<evidence type="ECO:0000256" key="1">
    <source>
        <dbReference type="SAM" id="MobiDB-lite"/>
    </source>
</evidence>
<sequence>MATSSPRAVLPPKTIEMPTSPRQHYVSAASPEATSPSRVPRISLNPRPVLKDVKNILPSTSQVPSLSRRQPTRWVSKQPETQLRPSSMLRHSSSPTSTSLFSHPLITRRAPPTSPLAIPKREDASKPSTATIYGHVRSRHKMVPMVSPHARIVSETPPFISSPVKNPQPLTARSLPASSSLVDSMSFDLLKDPIFDGYYGPSASLDSLATVRCLSDDRRQVYEKSCPTRYRSVHPSRTSSRHDGISKSTPQANYIRSPICPIRAGPLLPPAPERPSKQSRHCPALTFPEAWRLPTESPPLSAGTIQVKLPSTNMLMKDDAVGFPVDMLDMLNTLETLATKVKTLEMPERVPKAKGNGCVRENDTRKINIEHRDMPTDNGLPVDKVPLMFNRLEKGKWRCIKPDLQGCTDKAFSISASGSNRPHLKLPNSQGWNMHGYIYNPYVRSELRIRLLELTEHCFTERT</sequence>
<dbReference type="HOGENOM" id="CLU_590663_0_0_1"/>
<proteinExistence type="predicted"/>
<dbReference type="AlphaFoldDB" id="A0A0C3BVC1"/>
<feature type="compositionally biased region" description="Polar residues" evidence="1">
    <location>
        <begin position="57"/>
        <end position="81"/>
    </location>
</feature>
<dbReference type="Proteomes" id="UP000054166">
    <property type="component" value="Unassembled WGS sequence"/>
</dbReference>
<reference evidence="2 3" key="1">
    <citation type="submission" date="2014-04" db="EMBL/GenBank/DDBJ databases">
        <authorList>
            <consortium name="DOE Joint Genome Institute"/>
            <person name="Kuo A."/>
            <person name="Tarkka M."/>
            <person name="Buscot F."/>
            <person name="Kohler A."/>
            <person name="Nagy L.G."/>
            <person name="Floudas D."/>
            <person name="Copeland A."/>
            <person name="Barry K.W."/>
            <person name="Cichocki N."/>
            <person name="Veneault-Fourrey C."/>
            <person name="LaButti K."/>
            <person name="Lindquist E.A."/>
            <person name="Lipzen A."/>
            <person name="Lundell T."/>
            <person name="Morin E."/>
            <person name="Murat C."/>
            <person name="Sun H."/>
            <person name="Tunlid A."/>
            <person name="Henrissat B."/>
            <person name="Grigoriev I.V."/>
            <person name="Hibbett D.S."/>
            <person name="Martin F."/>
            <person name="Nordberg H.P."/>
            <person name="Cantor M.N."/>
            <person name="Hua S.X."/>
        </authorList>
    </citation>
    <scope>NUCLEOTIDE SEQUENCE [LARGE SCALE GENOMIC DNA]</scope>
    <source>
        <strain evidence="2 3">F 1598</strain>
    </source>
</reference>
<dbReference type="InParanoid" id="A0A0C3BVC1"/>
<organism evidence="2 3">
    <name type="scientific">Piloderma croceum (strain F 1598)</name>
    <dbReference type="NCBI Taxonomy" id="765440"/>
    <lineage>
        <taxon>Eukaryota</taxon>
        <taxon>Fungi</taxon>
        <taxon>Dikarya</taxon>
        <taxon>Basidiomycota</taxon>
        <taxon>Agaricomycotina</taxon>
        <taxon>Agaricomycetes</taxon>
        <taxon>Agaricomycetidae</taxon>
        <taxon>Atheliales</taxon>
        <taxon>Atheliaceae</taxon>
        <taxon>Piloderma</taxon>
    </lineage>
</organism>
<reference evidence="3" key="2">
    <citation type="submission" date="2015-01" db="EMBL/GenBank/DDBJ databases">
        <title>Evolutionary Origins and Diversification of the Mycorrhizal Mutualists.</title>
        <authorList>
            <consortium name="DOE Joint Genome Institute"/>
            <consortium name="Mycorrhizal Genomics Consortium"/>
            <person name="Kohler A."/>
            <person name="Kuo A."/>
            <person name="Nagy L.G."/>
            <person name="Floudas D."/>
            <person name="Copeland A."/>
            <person name="Barry K.W."/>
            <person name="Cichocki N."/>
            <person name="Veneault-Fourrey C."/>
            <person name="LaButti K."/>
            <person name="Lindquist E.A."/>
            <person name="Lipzen A."/>
            <person name="Lundell T."/>
            <person name="Morin E."/>
            <person name="Murat C."/>
            <person name="Riley R."/>
            <person name="Ohm R."/>
            <person name="Sun H."/>
            <person name="Tunlid A."/>
            <person name="Henrissat B."/>
            <person name="Grigoriev I.V."/>
            <person name="Hibbett D.S."/>
            <person name="Martin F."/>
        </authorList>
    </citation>
    <scope>NUCLEOTIDE SEQUENCE [LARGE SCALE GENOMIC DNA]</scope>
    <source>
        <strain evidence="3">F 1598</strain>
    </source>
</reference>
<protein>
    <submittedName>
        <fullName evidence="2">Uncharacterized protein</fullName>
    </submittedName>
</protein>
<feature type="compositionally biased region" description="Low complexity" evidence="1">
    <location>
        <begin position="83"/>
        <end position="105"/>
    </location>
</feature>
<dbReference type="EMBL" id="KN832973">
    <property type="protein sequence ID" value="KIM90498.1"/>
    <property type="molecule type" value="Genomic_DNA"/>
</dbReference>
<keyword evidence="3" id="KW-1185">Reference proteome</keyword>
<accession>A0A0C3BVC1</accession>
<name>A0A0C3BVC1_PILCF</name>
<feature type="region of interest" description="Disordered" evidence="1">
    <location>
        <begin position="1"/>
        <end position="128"/>
    </location>
</feature>
<feature type="region of interest" description="Disordered" evidence="1">
    <location>
        <begin position="228"/>
        <end position="250"/>
    </location>
</feature>
<evidence type="ECO:0000313" key="2">
    <source>
        <dbReference type="EMBL" id="KIM90498.1"/>
    </source>
</evidence>
<gene>
    <name evidence="2" type="ORF">PILCRDRAFT_185466</name>
</gene>
<evidence type="ECO:0000313" key="3">
    <source>
        <dbReference type="Proteomes" id="UP000054166"/>
    </source>
</evidence>